<evidence type="ECO:0000313" key="2">
    <source>
        <dbReference type="Proteomes" id="UP000504636"/>
    </source>
</evidence>
<protein>
    <submittedName>
        <fullName evidence="1 3">Uncharacterized protein</fullName>
    </submittedName>
</protein>
<accession>A0A6A6Z4R9</accession>
<keyword evidence="2" id="KW-1185">Reference proteome</keyword>
<dbReference type="RefSeq" id="XP_033582248.1">
    <property type="nucleotide sequence ID" value="XM_033719107.1"/>
</dbReference>
<dbReference type="OrthoDB" id="10612288at2759"/>
<name>A0A6A6Z4R9_9PEZI</name>
<reference evidence="3" key="2">
    <citation type="submission" date="2020-04" db="EMBL/GenBank/DDBJ databases">
        <authorList>
            <consortium name="NCBI Genome Project"/>
        </authorList>
    </citation>
    <scope>NUCLEOTIDE SEQUENCE</scope>
    <source>
        <strain evidence="3">CBS 304.34</strain>
    </source>
</reference>
<reference evidence="3" key="3">
    <citation type="submission" date="2025-04" db="UniProtKB">
        <authorList>
            <consortium name="RefSeq"/>
        </authorList>
    </citation>
    <scope>IDENTIFICATION</scope>
    <source>
        <strain evidence="3">CBS 304.34</strain>
    </source>
</reference>
<reference evidence="1 3" key="1">
    <citation type="journal article" date="2020" name="Stud. Mycol.">
        <title>101 Dothideomycetes genomes: a test case for predicting lifestyles and emergence of pathogens.</title>
        <authorList>
            <person name="Haridas S."/>
            <person name="Albert R."/>
            <person name="Binder M."/>
            <person name="Bloem J."/>
            <person name="Labutti K."/>
            <person name="Salamov A."/>
            <person name="Andreopoulos B."/>
            <person name="Baker S."/>
            <person name="Barry K."/>
            <person name="Bills G."/>
            <person name="Bluhm B."/>
            <person name="Cannon C."/>
            <person name="Castanera R."/>
            <person name="Culley D."/>
            <person name="Daum C."/>
            <person name="Ezra D."/>
            <person name="Gonzalez J."/>
            <person name="Henrissat B."/>
            <person name="Kuo A."/>
            <person name="Liang C."/>
            <person name="Lipzen A."/>
            <person name="Lutzoni F."/>
            <person name="Magnuson J."/>
            <person name="Mondo S."/>
            <person name="Nolan M."/>
            <person name="Ohm R."/>
            <person name="Pangilinan J."/>
            <person name="Park H.-J."/>
            <person name="Ramirez L."/>
            <person name="Alfaro M."/>
            <person name="Sun H."/>
            <person name="Tritt A."/>
            <person name="Yoshinaga Y."/>
            <person name="Zwiers L.-H."/>
            <person name="Turgeon B."/>
            <person name="Goodwin S."/>
            <person name="Spatafora J."/>
            <person name="Crous P."/>
            <person name="Grigoriev I."/>
        </authorList>
    </citation>
    <scope>NUCLEOTIDE SEQUENCE</scope>
    <source>
        <strain evidence="1 3">CBS 304.34</strain>
    </source>
</reference>
<evidence type="ECO:0000313" key="3">
    <source>
        <dbReference type="RefSeq" id="XP_033582248.1"/>
    </source>
</evidence>
<dbReference type="GeneID" id="54460000"/>
<organism evidence="1">
    <name type="scientific">Mytilinidion resinicola</name>
    <dbReference type="NCBI Taxonomy" id="574789"/>
    <lineage>
        <taxon>Eukaryota</taxon>
        <taxon>Fungi</taxon>
        <taxon>Dikarya</taxon>
        <taxon>Ascomycota</taxon>
        <taxon>Pezizomycotina</taxon>
        <taxon>Dothideomycetes</taxon>
        <taxon>Pleosporomycetidae</taxon>
        <taxon>Mytilinidiales</taxon>
        <taxon>Mytilinidiaceae</taxon>
        <taxon>Mytilinidion</taxon>
    </lineage>
</organism>
<evidence type="ECO:0000313" key="1">
    <source>
        <dbReference type="EMBL" id="KAF2815284.1"/>
    </source>
</evidence>
<sequence>MSKCSFKLSDFEKIVRFDLEGSDEPAVIHLSVLARTALPQHLLETQCEAVDARGIEVSTFKTFSSWLYYDDKHGAIQHGCRSGGGTEHLMKCYEAATRLIAIEVNSNLQENRLAHHPIQIFRILHYQCARFKDDVIDAIAAKWMEQNTTPSGDEAALAYSVTKATDDPLRRLVADFYIWGGGRSTAVNIDFQRDLNNSLITNNTKMRANLDKIRLIVESVNEDERLTKFYQSEAGEEEDWLFSYTSKKKQMVLSGWGDEQNDRNITKSALKASLNLKNSKLKEIAQIKSPTAPYEENMAQYHEASQYHEAFVKALETAYCK</sequence>
<dbReference type="EMBL" id="MU003694">
    <property type="protein sequence ID" value="KAF2815284.1"/>
    <property type="molecule type" value="Genomic_DNA"/>
</dbReference>
<dbReference type="Proteomes" id="UP000504636">
    <property type="component" value="Unplaced"/>
</dbReference>
<dbReference type="AlphaFoldDB" id="A0A6A6Z4R9"/>
<gene>
    <name evidence="1 3" type="ORF">BDZ99DRAFT_459197</name>
</gene>
<proteinExistence type="predicted"/>